<keyword evidence="5" id="KW-0964">Secreted</keyword>
<evidence type="ECO:0000313" key="9">
    <source>
        <dbReference type="Proteomes" id="UP000791440"/>
    </source>
</evidence>
<evidence type="ECO:0000256" key="4">
    <source>
        <dbReference type="ARBA" id="ARBA00023157"/>
    </source>
</evidence>
<dbReference type="PROSITE" id="PS00262">
    <property type="entry name" value="INSULIN"/>
    <property type="match status" value="1"/>
</dbReference>
<evidence type="ECO:0000256" key="6">
    <source>
        <dbReference type="SAM" id="SignalP"/>
    </source>
</evidence>
<comment type="subcellular location">
    <subcellularLocation>
        <location evidence="5">Secreted</location>
    </subcellularLocation>
</comment>
<dbReference type="Proteomes" id="UP000791440">
    <property type="component" value="Unassembled WGS sequence"/>
</dbReference>
<sequence>MKLLVVLSCLLVLCSLVEAQGAQRFCGRRLARTLAGLCSEVEYEDVVKRSGEGDPADGTRSWRWAALGSSRGKRRVVEECCERACTLDELITYCWPLLSSTTLLL</sequence>
<evidence type="ECO:0000259" key="7">
    <source>
        <dbReference type="SMART" id="SM00078"/>
    </source>
</evidence>
<evidence type="ECO:0000256" key="2">
    <source>
        <dbReference type="ARBA" id="ARBA00022685"/>
    </source>
</evidence>
<evidence type="ECO:0000256" key="1">
    <source>
        <dbReference type="ARBA" id="ARBA00011207"/>
    </source>
</evidence>
<proteinExistence type="inferred from homology"/>
<protein>
    <recommendedName>
        <fullName evidence="7">Insulin-like domain-containing protein</fullName>
    </recommendedName>
</protein>
<name>A0A921ZHE5_MANSE</name>
<dbReference type="EMBL" id="JH668526">
    <property type="protein sequence ID" value="KAG6456857.1"/>
    <property type="molecule type" value="Genomic_DNA"/>
</dbReference>
<feature type="domain" description="Insulin-like" evidence="7">
    <location>
        <begin position="23"/>
        <end position="94"/>
    </location>
</feature>
<reference evidence="8" key="1">
    <citation type="journal article" date="2016" name="Insect Biochem. Mol. Biol.">
        <title>Multifaceted biological insights from a draft genome sequence of the tobacco hornworm moth, Manduca sexta.</title>
        <authorList>
            <person name="Kanost M.R."/>
            <person name="Arrese E.L."/>
            <person name="Cao X."/>
            <person name="Chen Y.R."/>
            <person name="Chellapilla S."/>
            <person name="Goldsmith M.R."/>
            <person name="Grosse-Wilde E."/>
            <person name="Heckel D.G."/>
            <person name="Herndon N."/>
            <person name="Jiang H."/>
            <person name="Papanicolaou A."/>
            <person name="Qu J."/>
            <person name="Soulages J.L."/>
            <person name="Vogel H."/>
            <person name="Walters J."/>
            <person name="Waterhouse R.M."/>
            <person name="Ahn S.J."/>
            <person name="Almeida F.C."/>
            <person name="An C."/>
            <person name="Aqrawi P."/>
            <person name="Bretschneider A."/>
            <person name="Bryant W.B."/>
            <person name="Bucks S."/>
            <person name="Chao H."/>
            <person name="Chevignon G."/>
            <person name="Christen J.M."/>
            <person name="Clarke D.F."/>
            <person name="Dittmer N.T."/>
            <person name="Ferguson L.C.F."/>
            <person name="Garavelou S."/>
            <person name="Gordon K.H.J."/>
            <person name="Gunaratna R.T."/>
            <person name="Han Y."/>
            <person name="Hauser F."/>
            <person name="He Y."/>
            <person name="Heidel-Fischer H."/>
            <person name="Hirsh A."/>
            <person name="Hu Y."/>
            <person name="Jiang H."/>
            <person name="Kalra D."/>
            <person name="Klinner C."/>
            <person name="Konig C."/>
            <person name="Kovar C."/>
            <person name="Kroll A.R."/>
            <person name="Kuwar S.S."/>
            <person name="Lee S.L."/>
            <person name="Lehman R."/>
            <person name="Li K."/>
            <person name="Li Z."/>
            <person name="Liang H."/>
            <person name="Lovelace S."/>
            <person name="Lu Z."/>
            <person name="Mansfield J.H."/>
            <person name="McCulloch K.J."/>
            <person name="Mathew T."/>
            <person name="Morton B."/>
            <person name="Muzny D.M."/>
            <person name="Neunemann D."/>
            <person name="Ongeri F."/>
            <person name="Pauchet Y."/>
            <person name="Pu L.L."/>
            <person name="Pyrousis I."/>
            <person name="Rao X.J."/>
            <person name="Redding A."/>
            <person name="Roesel C."/>
            <person name="Sanchez-Gracia A."/>
            <person name="Schaack S."/>
            <person name="Shukla A."/>
            <person name="Tetreau G."/>
            <person name="Wang Y."/>
            <person name="Xiong G.H."/>
            <person name="Traut W."/>
            <person name="Walsh T.K."/>
            <person name="Worley K.C."/>
            <person name="Wu D."/>
            <person name="Wu W."/>
            <person name="Wu Y.Q."/>
            <person name="Zhang X."/>
            <person name="Zou Z."/>
            <person name="Zucker H."/>
            <person name="Briscoe A.D."/>
            <person name="Burmester T."/>
            <person name="Clem R.J."/>
            <person name="Feyereisen R."/>
            <person name="Grimmelikhuijzen C.J.P."/>
            <person name="Hamodrakas S.J."/>
            <person name="Hansson B.S."/>
            <person name="Huguet E."/>
            <person name="Jermiin L.S."/>
            <person name="Lan Q."/>
            <person name="Lehman H.K."/>
            <person name="Lorenzen M."/>
            <person name="Merzendorfer H."/>
            <person name="Michalopoulos I."/>
            <person name="Morton D.B."/>
            <person name="Muthukrishnan S."/>
            <person name="Oakeshott J.G."/>
            <person name="Palmer W."/>
            <person name="Park Y."/>
            <person name="Passarelli A.L."/>
            <person name="Rozas J."/>
            <person name="Schwartz L.M."/>
            <person name="Smith W."/>
            <person name="Southgate A."/>
            <person name="Vilcinskas A."/>
            <person name="Vogt R."/>
            <person name="Wang P."/>
            <person name="Werren J."/>
            <person name="Yu X.Q."/>
            <person name="Zhou J.J."/>
            <person name="Brown S.J."/>
            <person name="Scherer S.E."/>
            <person name="Richards S."/>
            <person name="Blissard G.W."/>
        </authorList>
    </citation>
    <scope>NUCLEOTIDE SEQUENCE</scope>
</reference>
<dbReference type="Pfam" id="PF00049">
    <property type="entry name" value="Insulin"/>
    <property type="match status" value="1"/>
</dbReference>
<feature type="signal peptide" evidence="6">
    <location>
        <begin position="1"/>
        <end position="19"/>
    </location>
</feature>
<dbReference type="GO" id="GO:0005576">
    <property type="term" value="C:extracellular region"/>
    <property type="evidence" value="ECO:0007669"/>
    <property type="project" value="UniProtKB-SubCell"/>
</dbReference>
<accession>A0A921ZHE5</accession>
<keyword evidence="9" id="KW-1185">Reference proteome</keyword>
<gene>
    <name evidence="8" type="ORF">O3G_MSEX009993</name>
</gene>
<evidence type="ECO:0000256" key="5">
    <source>
        <dbReference type="RuleBase" id="RU000406"/>
    </source>
</evidence>
<dbReference type="PANTHER" id="PTHR13647">
    <property type="entry name" value="INSULIN-LIKE PEPTIDE 2-RELATED"/>
    <property type="match status" value="1"/>
</dbReference>
<dbReference type="InterPro" id="IPR022353">
    <property type="entry name" value="Insulin_CS"/>
</dbReference>
<comment type="similarity">
    <text evidence="5">Belongs to the insulin family.</text>
</comment>
<evidence type="ECO:0000313" key="8">
    <source>
        <dbReference type="EMBL" id="KAG6456857.1"/>
    </source>
</evidence>
<reference evidence="8" key="2">
    <citation type="submission" date="2020-12" db="EMBL/GenBank/DDBJ databases">
        <authorList>
            <person name="Kanost M."/>
        </authorList>
    </citation>
    <scope>NUCLEOTIDE SEQUENCE</scope>
</reference>
<keyword evidence="4" id="KW-1015">Disulfide bond</keyword>
<dbReference type="SMART" id="SM00078">
    <property type="entry name" value="IlGF"/>
    <property type="match status" value="1"/>
</dbReference>
<comment type="caution">
    <text evidence="8">The sequence shown here is derived from an EMBL/GenBank/DDBJ whole genome shotgun (WGS) entry which is preliminary data.</text>
</comment>
<dbReference type="InterPro" id="IPR016179">
    <property type="entry name" value="Insulin-like"/>
</dbReference>
<keyword evidence="2" id="KW-0165">Cleavage on pair of basic residues</keyword>
<feature type="chain" id="PRO_5037963195" description="Insulin-like domain-containing protein" evidence="6">
    <location>
        <begin position="20"/>
        <end position="105"/>
    </location>
</feature>
<keyword evidence="3 6" id="KW-0732">Signal</keyword>
<dbReference type="GO" id="GO:0005179">
    <property type="term" value="F:hormone activity"/>
    <property type="evidence" value="ECO:0007669"/>
    <property type="project" value="InterPro"/>
</dbReference>
<dbReference type="PANTHER" id="PTHR13647:SF4">
    <property type="entry name" value="INSULIN-LIKE PEPTIDE 1-RELATED"/>
    <property type="match status" value="1"/>
</dbReference>
<comment type="subunit">
    <text evidence="1">Heterodimer of a B chain and an A chain linked by two disulfide bonds.</text>
</comment>
<dbReference type="CDD" id="cd04366">
    <property type="entry name" value="IlGF_insulin_bombyxin_like"/>
    <property type="match status" value="1"/>
</dbReference>
<dbReference type="AlphaFoldDB" id="A0A921ZHE5"/>
<organism evidence="8 9">
    <name type="scientific">Manduca sexta</name>
    <name type="common">Tobacco hawkmoth</name>
    <name type="synonym">Tobacco hornworm</name>
    <dbReference type="NCBI Taxonomy" id="7130"/>
    <lineage>
        <taxon>Eukaryota</taxon>
        <taxon>Metazoa</taxon>
        <taxon>Ecdysozoa</taxon>
        <taxon>Arthropoda</taxon>
        <taxon>Hexapoda</taxon>
        <taxon>Insecta</taxon>
        <taxon>Pterygota</taxon>
        <taxon>Neoptera</taxon>
        <taxon>Endopterygota</taxon>
        <taxon>Lepidoptera</taxon>
        <taxon>Glossata</taxon>
        <taxon>Ditrysia</taxon>
        <taxon>Bombycoidea</taxon>
        <taxon>Sphingidae</taxon>
        <taxon>Sphinginae</taxon>
        <taxon>Sphingini</taxon>
        <taxon>Manduca</taxon>
    </lineage>
</organism>
<evidence type="ECO:0000256" key="3">
    <source>
        <dbReference type="ARBA" id="ARBA00022729"/>
    </source>
</evidence>